<dbReference type="PANTHER" id="PTHR15028">
    <property type="entry name" value="CD72-RELATED"/>
    <property type="match status" value="1"/>
</dbReference>
<protein>
    <submittedName>
        <fullName evidence="2">Uncharacterized protein</fullName>
    </submittedName>
</protein>
<dbReference type="AlphaFoldDB" id="A0A8C8SVM9"/>
<dbReference type="Proteomes" id="UP000694393">
    <property type="component" value="Unplaced"/>
</dbReference>
<dbReference type="GO" id="GO:0004888">
    <property type="term" value="F:transmembrane signaling receptor activity"/>
    <property type="evidence" value="ECO:0007669"/>
    <property type="project" value="InterPro"/>
</dbReference>
<sequence>MRPAKAHAICLSPADWQVSQQLQQASRAHVAESSHLSQQVSAKEETLGQRVSELERAQSQLEQARQELEQTWLEGNKTQEQSRQQALKLEGTQADLARVQQELRETEEKLNQTETALSNIRPCEQTDCCPENWLLYSGKCLFVSKEKKSWDKSKEDCEGKRAQLLITKSWDSRTMPVQYTCGAVNAARTLRTEGRLHVGRGWQVGELRKQQRQ</sequence>
<evidence type="ECO:0000256" key="1">
    <source>
        <dbReference type="SAM" id="Coils"/>
    </source>
</evidence>
<accession>A0A8C8SVM9</accession>
<dbReference type="PANTHER" id="PTHR15028:SF6">
    <property type="entry name" value="B-CELL DIFFERENTIATION ANTIGEN CD72"/>
    <property type="match status" value="1"/>
</dbReference>
<feature type="coiled-coil region" evidence="1">
    <location>
        <begin position="44"/>
        <end position="116"/>
    </location>
</feature>
<keyword evidence="1" id="KW-0175">Coiled coil</keyword>
<evidence type="ECO:0000313" key="2">
    <source>
        <dbReference type="Ensembl" id="ENSPCEP00000024504.1"/>
    </source>
</evidence>
<dbReference type="SUPFAM" id="SSF56436">
    <property type="entry name" value="C-type lectin-like"/>
    <property type="match status" value="1"/>
</dbReference>
<dbReference type="InterPro" id="IPR016187">
    <property type="entry name" value="CTDL_fold"/>
</dbReference>
<dbReference type="GO" id="GO:0005886">
    <property type="term" value="C:plasma membrane"/>
    <property type="evidence" value="ECO:0007669"/>
    <property type="project" value="InterPro"/>
</dbReference>
<reference evidence="2" key="2">
    <citation type="submission" date="2025-09" db="UniProtKB">
        <authorList>
            <consortium name="Ensembl"/>
        </authorList>
    </citation>
    <scope>IDENTIFICATION</scope>
</reference>
<dbReference type="Gene3D" id="3.10.100.10">
    <property type="entry name" value="Mannose-Binding Protein A, subunit A"/>
    <property type="match status" value="1"/>
</dbReference>
<reference evidence="2" key="1">
    <citation type="submission" date="2025-08" db="UniProtKB">
        <authorList>
            <consortium name="Ensembl"/>
        </authorList>
    </citation>
    <scope>IDENTIFICATION</scope>
</reference>
<name>A0A8C8SVM9_9SAUR</name>
<dbReference type="InterPro" id="IPR016186">
    <property type="entry name" value="C-type_lectin-like/link_sf"/>
</dbReference>
<dbReference type="Ensembl" id="ENSPCET00000025319.1">
    <property type="protein sequence ID" value="ENSPCEP00000024504.1"/>
    <property type="gene ID" value="ENSPCEG00000018506.1"/>
</dbReference>
<evidence type="ECO:0000313" key="3">
    <source>
        <dbReference type="Proteomes" id="UP000694393"/>
    </source>
</evidence>
<proteinExistence type="predicted"/>
<organism evidence="2 3">
    <name type="scientific">Pelusios castaneus</name>
    <name type="common">West African mud turtle</name>
    <dbReference type="NCBI Taxonomy" id="367368"/>
    <lineage>
        <taxon>Eukaryota</taxon>
        <taxon>Metazoa</taxon>
        <taxon>Chordata</taxon>
        <taxon>Craniata</taxon>
        <taxon>Vertebrata</taxon>
        <taxon>Euteleostomi</taxon>
        <taxon>Archelosauria</taxon>
        <taxon>Testudinata</taxon>
        <taxon>Testudines</taxon>
        <taxon>Pleurodira</taxon>
        <taxon>Pelomedusidae</taxon>
        <taxon>Pelusios</taxon>
    </lineage>
</organism>
<dbReference type="InterPro" id="IPR039689">
    <property type="entry name" value="CD72"/>
</dbReference>
<keyword evidence="3" id="KW-1185">Reference proteome</keyword>